<dbReference type="InterPro" id="IPR020904">
    <property type="entry name" value="Sc_DH/Rdtase_CS"/>
</dbReference>
<dbReference type="GO" id="GO:0016491">
    <property type="term" value="F:oxidoreductase activity"/>
    <property type="evidence" value="ECO:0007669"/>
    <property type="project" value="UniProtKB-KW"/>
</dbReference>
<reference evidence="5 6" key="1">
    <citation type="journal article" date="2016" name="Mol. Biol. Evol.">
        <title>Comparative Genomics of Early-Diverging Mushroom-Forming Fungi Provides Insights into the Origins of Lignocellulose Decay Capabilities.</title>
        <authorList>
            <person name="Nagy L.G."/>
            <person name="Riley R."/>
            <person name="Tritt A."/>
            <person name="Adam C."/>
            <person name="Daum C."/>
            <person name="Floudas D."/>
            <person name="Sun H."/>
            <person name="Yadav J.S."/>
            <person name="Pangilinan J."/>
            <person name="Larsson K.H."/>
            <person name="Matsuura K."/>
            <person name="Barry K."/>
            <person name="Labutti K."/>
            <person name="Kuo R."/>
            <person name="Ohm R.A."/>
            <person name="Bhattacharya S.S."/>
            <person name="Shirouzu T."/>
            <person name="Yoshinaga Y."/>
            <person name="Martin F.M."/>
            <person name="Grigoriev I.V."/>
            <person name="Hibbett D.S."/>
        </authorList>
    </citation>
    <scope>NUCLEOTIDE SEQUENCE [LARGE SCALE GENOMIC DNA]</scope>
    <source>
        <strain evidence="5 6">93-53</strain>
    </source>
</reference>
<sequence>MPEVTGASSGFGRHLTELVLQHGDIAIATLRTPSALADLATYYSPNKLLVLRLDVTKPHEISDAFARACSAFGRVDVVFNNAGYGVMSEVEGAPDDTVRAMFEVNFWGAVNVSREAVRIFREVNAPPGGRLLQVSSAGGIQGFSALGFYSASKFAIEGISEALAAELRPEWNIKVSIFELGAFRTNAGKNMVRTAPHPAYIDPEKRLAIARAYLQVNPPMPSDTSKGTRAIYALAAMAEPPLHVPLGKDAVKVVKAKAETLAQCAEDCAPWSERLELAPGEGARL</sequence>
<comment type="similarity">
    <text evidence="1 4">Belongs to the short-chain dehydrogenases/reductases (SDR) family.</text>
</comment>
<dbReference type="GeneID" id="63826324"/>
<dbReference type="PRINTS" id="PR00081">
    <property type="entry name" value="GDHRDH"/>
</dbReference>
<dbReference type="PROSITE" id="PS00061">
    <property type="entry name" value="ADH_SHORT"/>
    <property type="match status" value="1"/>
</dbReference>
<dbReference type="AlphaFoldDB" id="A0A165DDH7"/>
<keyword evidence="2" id="KW-0521">NADP</keyword>
<evidence type="ECO:0000256" key="1">
    <source>
        <dbReference type="ARBA" id="ARBA00006484"/>
    </source>
</evidence>
<dbReference type="PANTHER" id="PTHR43976:SF16">
    <property type="entry name" value="SHORT-CHAIN DEHYDROGENASE_REDUCTASE FAMILY PROTEIN"/>
    <property type="match status" value="1"/>
</dbReference>
<organism evidence="5 6">
    <name type="scientific">Laetiporus sulphureus 93-53</name>
    <dbReference type="NCBI Taxonomy" id="1314785"/>
    <lineage>
        <taxon>Eukaryota</taxon>
        <taxon>Fungi</taxon>
        <taxon>Dikarya</taxon>
        <taxon>Basidiomycota</taxon>
        <taxon>Agaricomycotina</taxon>
        <taxon>Agaricomycetes</taxon>
        <taxon>Polyporales</taxon>
        <taxon>Laetiporus</taxon>
    </lineage>
</organism>
<dbReference type="SUPFAM" id="SSF51735">
    <property type="entry name" value="NAD(P)-binding Rossmann-fold domains"/>
    <property type="match status" value="1"/>
</dbReference>
<dbReference type="InterPro" id="IPR036291">
    <property type="entry name" value="NAD(P)-bd_dom_sf"/>
</dbReference>
<evidence type="ECO:0000256" key="3">
    <source>
        <dbReference type="ARBA" id="ARBA00023002"/>
    </source>
</evidence>
<keyword evidence="3" id="KW-0560">Oxidoreductase</keyword>
<dbReference type="Proteomes" id="UP000076871">
    <property type="component" value="Unassembled WGS sequence"/>
</dbReference>
<evidence type="ECO:0000256" key="2">
    <source>
        <dbReference type="ARBA" id="ARBA00022857"/>
    </source>
</evidence>
<gene>
    <name evidence="5" type="ORF">LAESUDRAFT_727808</name>
</gene>
<dbReference type="PANTHER" id="PTHR43976">
    <property type="entry name" value="SHORT CHAIN DEHYDROGENASE"/>
    <property type="match status" value="1"/>
</dbReference>
<accession>A0A165DDH7</accession>
<dbReference type="InterPro" id="IPR051911">
    <property type="entry name" value="SDR_oxidoreductase"/>
</dbReference>
<dbReference type="Gene3D" id="3.40.50.720">
    <property type="entry name" value="NAD(P)-binding Rossmann-like Domain"/>
    <property type="match status" value="1"/>
</dbReference>
<name>A0A165DDH7_9APHY</name>
<dbReference type="CDD" id="cd05374">
    <property type="entry name" value="17beta-HSD-like_SDR_c"/>
    <property type="match status" value="1"/>
</dbReference>
<dbReference type="InParanoid" id="A0A165DDH7"/>
<dbReference type="EMBL" id="KV427635">
    <property type="protein sequence ID" value="KZT04633.1"/>
    <property type="molecule type" value="Genomic_DNA"/>
</dbReference>
<dbReference type="OrthoDB" id="1274115at2759"/>
<dbReference type="STRING" id="1314785.A0A165DDH7"/>
<evidence type="ECO:0000313" key="6">
    <source>
        <dbReference type="Proteomes" id="UP000076871"/>
    </source>
</evidence>
<dbReference type="RefSeq" id="XP_040762373.1">
    <property type="nucleotide sequence ID" value="XM_040909295.1"/>
</dbReference>
<proteinExistence type="inferred from homology"/>
<evidence type="ECO:0000313" key="5">
    <source>
        <dbReference type="EMBL" id="KZT04633.1"/>
    </source>
</evidence>
<protein>
    <submittedName>
        <fullName evidence="5">NAD(P)-binding protein</fullName>
    </submittedName>
</protein>
<evidence type="ECO:0000256" key="4">
    <source>
        <dbReference type="RuleBase" id="RU000363"/>
    </source>
</evidence>
<dbReference type="PRINTS" id="PR00080">
    <property type="entry name" value="SDRFAMILY"/>
</dbReference>
<dbReference type="Pfam" id="PF00106">
    <property type="entry name" value="adh_short"/>
    <property type="match status" value="1"/>
</dbReference>
<dbReference type="InterPro" id="IPR002347">
    <property type="entry name" value="SDR_fam"/>
</dbReference>
<keyword evidence="6" id="KW-1185">Reference proteome</keyword>